<organism evidence="5 6">
    <name type="scientific">Tripterygium wilfordii</name>
    <name type="common">Thunder God vine</name>
    <dbReference type="NCBI Taxonomy" id="458696"/>
    <lineage>
        <taxon>Eukaryota</taxon>
        <taxon>Viridiplantae</taxon>
        <taxon>Streptophyta</taxon>
        <taxon>Embryophyta</taxon>
        <taxon>Tracheophyta</taxon>
        <taxon>Spermatophyta</taxon>
        <taxon>Magnoliopsida</taxon>
        <taxon>eudicotyledons</taxon>
        <taxon>Gunneridae</taxon>
        <taxon>Pentapetalae</taxon>
        <taxon>rosids</taxon>
        <taxon>fabids</taxon>
        <taxon>Celastrales</taxon>
        <taxon>Celastraceae</taxon>
        <taxon>Tripterygium</taxon>
    </lineage>
</organism>
<dbReference type="GO" id="GO:0006869">
    <property type="term" value="P:lipid transport"/>
    <property type="evidence" value="ECO:0007669"/>
    <property type="project" value="InterPro"/>
</dbReference>
<dbReference type="EMBL" id="JAAARO010000008">
    <property type="protein sequence ID" value="KAF5744089.1"/>
    <property type="molecule type" value="Genomic_DNA"/>
</dbReference>
<accession>A0A7J7DCV1</accession>
<evidence type="ECO:0000259" key="4">
    <source>
        <dbReference type="Pfam" id="PF00234"/>
    </source>
</evidence>
<keyword evidence="2" id="KW-1015">Disulfide bond</keyword>
<keyword evidence="6" id="KW-1185">Reference proteome</keyword>
<dbReference type="InterPro" id="IPR036312">
    <property type="entry name" value="Bifun_inhib/LTP/seed_sf"/>
</dbReference>
<evidence type="ECO:0000313" key="6">
    <source>
        <dbReference type="Proteomes" id="UP000593562"/>
    </source>
</evidence>
<feature type="chain" id="PRO_5029911248" evidence="3">
    <location>
        <begin position="23"/>
        <end position="115"/>
    </location>
</feature>
<dbReference type="Proteomes" id="UP000593562">
    <property type="component" value="Unassembled WGS sequence"/>
</dbReference>
<evidence type="ECO:0000256" key="2">
    <source>
        <dbReference type="ARBA" id="ARBA00023157"/>
    </source>
</evidence>
<dbReference type="AlphaFoldDB" id="A0A7J7DCV1"/>
<reference evidence="5 6" key="1">
    <citation type="journal article" date="2020" name="Nat. Commun.">
        <title>Genome of Tripterygium wilfordii and identification of cytochrome P450 involved in triptolide biosynthesis.</title>
        <authorList>
            <person name="Tu L."/>
            <person name="Su P."/>
            <person name="Zhang Z."/>
            <person name="Gao L."/>
            <person name="Wang J."/>
            <person name="Hu T."/>
            <person name="Zhou J."/>
            <person name="Zhang Y."/>
            <person name="Zhao Y."/>
            <person name="Liu Y."/>
            <person name="Song Y."/>
            <person name="Tong Y."/>
            <person name="Lu Y."/>
            <person name="Yang J."/>
            <person name="Xu C."/>
            <person name="Jia M."/>
            <person name="Peters R.J."/>
            <person name="Huang L."/>
            <person name="Gao W."/>
        </authorList>
    </citation>
    <scope>NUCLEOTIDE SEQUENCE [LARGE SCALE GENOMIC DNA]</scope>
    <source>
        <strain evidence="6">cv. XIE 37</strain>
        <tissue evidence="5">Leaf</tissue>
    </source>
</reference>
<comment type="similarity">
    <text evidence="1">Belongs to the plant LTP family.</text>
</comment>
<dbReference type="PRINTS" id="PR00382">
    <property type="entry name" value="LIPIDTRNSFER"/>
</dbReference>
<feature type="domain" description="Bifunctional inhibitor/plant lipid transfer protein/seed storage helical" evidence="4">
    <location>
        <begin position="27"/>
        <end position="113"/>
    </location>
</feature>
<dbReference type="InParanoid" id="A0A7J7DCV1"/>
<dbReference type="GO" id="GO:0008289">
    <property type="term" value="F:lipid binding"/>
    <property type="evidence" value="ECO:0007669"/>
    <property type="project" value="InterPro"/>
</dbReference>
<keyword evidence="3" id="KW-0732">Signal</keyword>
<dbReference type="SUPFAM" id="SSF47699">
    <property type="entry name" value="Bifunctional inhibitor/lipid-transfer protein/seed storage 2S albumin"/>
    <property type="match status" value="1"/>
</dbReference>
<comment type="caution">
    <text evidence="5">The sequence shown here is derived from an EMBL/GenBank/DDBJ whole genome shotgun (WGS) entry which is preliminary data.</text>
</comment>
<evidence type="ECO:0000313" key="5">
    <source>
        <dbReference type="EMBL" id="KAF5744089.1"/>
    </source>
</evidence>
<proteinExistence type="inferred from homology"/>
<name>A0A7J7DCV1_TRIWF</name>
<protein>
    <submittedName>
        <fullName evidence="5">Non-specific lipid-transfer protein 13-like</fullName>
    </submittedName>
</protein>
<dbReference type="InterPro" id="IPR000528">
    <property type="entry name" value="Plant_nsLTP"/>
</dbReference>
<sequence length="115" mass="13240">MSSYIRYILLFLLISQIAVTQSRVSLCEGVADYFTYCLNYLVGFYYKPTTKCCKHIKKLNTLAKHRFGPRNICWCIEYMMKGAGPPLLSSRIDELPAKCHTHLSFPISESMDCNK</sequence>
<dbReference type="Gene3D" id="1.10.110.10">
    <property type="entry name" value="Plant lipid-transfer and hydrophobic proteins"/>
    <property type="match status" value="1"/>
</dbReference>
<evidence type="ECO:0000256" key="1">
    <source>
        <dbReference type="ARBA" id="ARBA00009748"/>
    </source>
</evidence>
<gene>
    <name evidence="5" type="ORF">HS088_TW08G00682</name>
</gene>
<dbReference type="PANTHER" id="PTHR33076">
    <property type="entry name" value="NON-SPECIFIC LIPID-TRANSFER PROTEIN 2-RELATED"/>
    <property type="match status" value="1"/>
</dbReference>
<feature type="signal peptide" evidence="3">
    <location>
        <begin position="1"/>
        <end position="22"/>
    </location>
</feature>
<dbReference type="Pfam" id="PF00234">
    <property type="entry name" value="Tryp_alpha_amyl"/>
    <property type="match status" value="1"/>
</dbReference>
<evidence type="ECO:0000256" key="3">
    <source>
        <dbReference type="SAM" id="SignalP"/>
    </source>
</evidence>
<dbReference type="InterPro" id="IPR016140">
    <property type="entry name" value="Bifunc_inhib/LTP/seed_store"/>
</dbReference>